<evidence type="ECO:0000256" key="3">
    <source>
        <dbReference type="ARBA" id="ARBA00022692"/>
    </source>
</evidence>
<proteinExistence type="predicted"/>
<keyword evidence="4" id="KW-0862">Zinc</keyword>
<evidence type="ECO:0000256" key="7">
    <source>
        <dbReference type="ARBA" id="ARBA00023136"/>
    </source>
</evidence>
<dbReference type="SUPFAM" id="SSF161111">
    <property type="entry name" value="Cation efflux protein transmembrane domain-like"/>
    <property type="match status" value="1"/>
</dbReference>
<accession>A0ABR5YVZ9</accession>
<feature type="transmembrane region" description="Helical" evidence="8">
    <location>
        <begin position="88"/>
        <end position="110"/>
    </location>
</feature>
<reference evidence="10 11" key="1">
    <citation type="submission" date="2020-02" db="EMBL/GenBank/DDBJ databases">
        <title>Synteny-based analysis reveals conserved mechanism for high triclosan tolerance in Pseudomonas, as well as instances of horizontal transfer.</title>
        <authorList>
            <person name="Mcfarland A.G."/>
            <person name="Bertucci H.K."/>
            <person name="Litmann E."/>
            <person name="Shen J."/>
            <person name="Huttenhower C."/>
            <person name="Hartmann E.M."/>
        </authorList>
    </citation>
    <scope>NUCLEOTIDE SEQUENCE [LARGE SCALE GENOMIC DNA]</scope>
    <source>
        <strain evidence="10 11">115A1</strain>
    </source>
</reference>
<feature type="domain" description="Cation efflux protein transmembrane" evidence="9">
    <location>
        <begin position="30"/>
        <end position="238"/>
    </location>
</feature>
<dbReference type="PANTHER" id="PTHR45755:SF4">
    <property type="entry name" value="ZINC TRANSPORTER 7"/>
    <property type="match status" value="1"/>
</dbReference>
<keyword evidence="5 8" id="KW-1133">Transmembrane helix</keyword>
<organism evidence="10 11">
    <name type="scientific">Stutzerimonas azotifigens</name>
    <dbReference type="NCBI Taxonomy" id="291995"/>
    <lineage>
        <taxon>Bacteria</taxon>
        <taxon>Pseudomonadati</taxon>
        <taxon>Pseudomonadota</taxon>
        <taxon>Gammaproteobacteria</taxon>
        <taxon>Pseudomonadales</taxon>
        <taxon>Pseudomonadaceae</taxon>
        <taxon>Stutzerimonas</taxon>
    </lineage>
</organism>
<dbReference type="InterPro" id="IPR058533">
    <property type="entry name" value="Cation_efflux_TM"/>
</dbReference>
<name>A0ABR5YVZ9_9GAMM</name>
<dbReference type="RefSeq" id="WP_181068941.1">
    <property type="nucleotide sequence ID" value="NZ_JAAMRF010000001.1"/>
</dbReference>
<dbReference type="NCBIfam" id="NF033827">
    <property type="entry name" value="CDF_efflux_DmeF"/>
    <property type="match status" value="1"/>
</dbReference>
<evidence type="ECO:0000256" key="4">
    <source>
        <dbReference type="ARBA" id="ARBA00022906"/>
    </source>
</evidence>
<dbReference type="InterPro" id="IPR027469">
    <property type="entry name" value="Cation_efflux_TMD_sf"/>
</dbReference>
<evidence type="ECO:0000256" key="6">
    <source>
        <dbReference type="ARBA" id="ARBA00023065"/>
    </source>
</evidence>
<protein>
    <submittedName>
        <fullName evidence="10">CDF family Co(II)/Ni(II) efflux transporter DmeF</fullName>
    </submittedName>
</protein>
<dbReference type="InterPro" id="IPR002524">
    <property type="entry name" value="Cation_efflux"/>
</dbReference>
<dbReference type="NCBIfam" id="TIGR01297">
    <property type="entry name" value="CDF"/>
    <property type="match status" value="1"/>
</dbReference>
<feature type="transmembrane region" description="Helical" evidence="8">
    <location>
        <begin position="212"/>
        <end position="230"/>
    </location>
</feature>
<feature type="transmembrane region" description="Helical" evidence="8">
    <location>
        <begin position="181"/>
        <end position="206"/>
    </location>
</feature>
<dbReference type="EMBL" id="JAAMRF010000001">
    <property type="protein sequence ID" value="MBA1272095.1"/>
    <property type="molecule type" value="Genomic_DNA"/>
</dbReference>
<dbReference type="Pfam" id="PF01545">
    <property type="entry name" value="Cation_efflux"/>
    <property type="match status" value="1"/>
</dbReference>
<comment type="subcellular location">
    <subcellularLocation>
        <location evidence="1">Membrane</location>
        <topology evidence="1">Multi-pass membrane protein</topology>
    </subcellularLocation>
</comment>
<feature type="transmembrane region" description="Helical" evidence="8">
    <location>
        <begin position="59"/>
        <end position="76"/>
    </location>
</feature>
<comment type="caution">
    <text evidence="10">The sequence shown here is derived from an EMBL/GenBank/DDBJ whole genome shotgun (WGS) entry which is preliminary data.</text>
</comment>
<evidence type="ECO:0000313" key="11">
    <source>
        <dbReference type="Proteomes" id="UP000786387"/>
    </source>
</evidence>
<evidence type="ECO:0000259" key="9">
    <source>
        <dbReference type="Pfam" id="PF01545"/>
    </source>
</evidence>
<keyword evidence="3 8" id="KW-0812">Transmembrane</keyword>
<dbReference type="PANTHER" id="PTHR45755">
    <property type="match status" value="1"/>
</dbReference>
<keyword evidence="4" id="KW-0864">Zinc transport</keyword>
<sequence length="328" mass="35993">MTDCNHSHWHPSHDYRPLERQSERQAWKVVALTGATMILEIGAGHLFNSMALLADGWHMASHMVAIGLAALAYYLARRFAGDRRFAFGTWKIEVLAGFASALLLVVVAVLMLGESIWRFWSPAQIAYDEALWVAVIGLLVNLWSAWLLRGQHEHGHAHHAHAGHGEGHPHGHGKDLNRQAAFVHVLTDGLTSVAAIVALLGVKYYGWGWLDPLMGVLGALVIGIWAKGLLLETAKALLDREMDDPLVAKVRRALEQLPDTEVVDLHLWRVGKAQYSCILSVVTHGDRSADDYKAVLHGFAEIVHVTAEVNRCALATHFAGPGLGTLAR</sequence>
<evidence type="ECO:0000313" key="10">
    <source>
        <dbReference type="EMBL" id="MBA1272095.1"/>
    </source>
</evidence>
<keyword evidence="6" id="KW-0406">Ion transport</keyword>
<gene>
    <name evidence="10" type="primary">dmeF</name>
    <name evidence="10" type="ORF">G7026_01870</name>
</gene>
<feature type="transmembrane region" description="Helical" evidence="8">
    <location>
        <begin position="26"/>
        <end position="47"/>
    </location>
</feature>
<feature type="transmembrane region" description="Helical" evidence="8">
    <location>
        <begin position="130"/>
        <end position="148"/>
    </location>
</feature>
<dbReference type="InterPro" id="IPR045316">
    <property type="entry name" value="Msc2-like"/>
</dbReference>
<dbReference type="Proteomes" id="UP000786387">
    <property type="component" value="Unassembled WGS sequence"/>
</dbReference>
<evidence type="ECO:0000256" key="8">
    <source>
        <dbReference type="SAM" id="Phobius"/>
    </source>
</evidence>
<evidence type="ECO:0000256" key="1">
    <source>
        <dbReference type="ARBA" id="ARBA00004141"/>
    </source>
</evidence>
<keyword evidence="11" id="KW-1185">Reference proteome</keyword>
<keyword evidence="2" id="KW-0813">Transport</keyword>
<keyword evidence="7 8" id="KW-0472">Membrane</keyword>
<evidence type="ECO:0000256" key="2">
    <source>
        <dbReference type="ARBA" id="ARBA00022448"/>
    </source>
</evidence>
<evidence type="ECO:0000256" key="5">
    <source>
        <dbReference type="ARBA" id="ARBA00022989"/>
    </source>
</evidence>
<dbReference type="Gene3D" id="1.20.1510.10">
    <property type="entry name" value="Cation efflux protein transmembrane domain"/>
    <property type="match status" value="1"/>
</dbReference>